<accession>C1JC61</accession>
<proteinExistence type="predicted"/>
<name>C1JC61_9CALI</name>
<reference evidence="1" key="1">
    <citation type="journal article" date="2009" name="Arch. Virol.">
        <title>Genetic diversity of porcine Norovirus and Sapovirus: Canada, 2005-2007.</title>
        <authorList>
            <person name="L'Homme Y."/>
            <person name="Sansregret R."/>
            <person name="Plante-Fortier E."/>
            <person name="Lamontagne A.M."/>
            <person name="Lacroix G."/>
            <person name="Ouardani M."/>
            <person name="Deschamps J."/>
            <person name="Simard G."/>
            <person name="Simard C."/>
        </authorList>
    </citation>
    <scope>NUCLEOTIDE SEQUENCE</scope>
    <source>
        <strain evidence="1">F16-7</strain>
    </source>
</reference>
<organism evidence="1">
    <name type="scientific">Sapovirus pig/F16-7/CAN</name>
    <dbReference type="NCBI Taxonomy" id="635011"/>
    <lineage>
        <taxon>Viruses</taxon>
        <taxon>Riboviria</taxon>
        <taxon>Orthornavirae</taxon>
        <taxon>Pisuviricota</taxon>
        <taxon>Pisoniviricetes</taxon>
        <taxon>Picornavirales</taxon>
        <taxon>Caliciviridae</taxon>
        <taxon>Sapovirus</taxon>
        <taxon>Sapovirus sapporoense</taxon>
        <taxon>Sapporo virus</taxon>
    </lineage>
</organism>
<sequence>MSWFAGALGTAGVLSDIAGAIGNVITQQQVVRNQAKQLELYQQAIDKNLQLQHDIINANVMLATEGPALQYNAARRVGYNHFEALALTGSHRISYGGVDVEPRALPSMPFYNQGTNLRTAAYAAANTFKTGSAGATKPAPTGFSNPNYGVVLKNYTQILDHNPGSSVV</sequence>
<dbReference type="Pfam" id="PF05752">
    <property type="entry name" value="Calici_MSP"/>
    <property type="match status" value="1"/>
</dbReference>
<evidence type="ECO:0000313" key="1">
    <source>
        <dbReference type="EMBL" id="ACO60026.1"/>
    </source>
</evidence>
<protein>
    <submittedName>
        <fullName evidence="1">VP2</fullName>
    </submittedName>
</protein>
<dbReference type="EMBL" id="FJ498788">
    <property type="protein sequence ID" value="ACO60026.1"/>
    <property type="molecule type" value="Genomic_RNA"/>
</dbReference>
<dbReference type="InterPro" id="IPR008437">
    <property type="entry name" value="Minor_structural_calicivir"/>
</dbReference>